<keyword evidence="1" id="KW-0732">Signal</keyword>
<dbReference type="InterPro" id="IPR036680">
    <property type="entry name" value="SPOR-like_sf"/>
</dbReference>
<name>A0A381V6X3_9ZZZZ</name>
<dbReference type="InterPro" id="IPR007730">
    <property type="entry name" value="SPOR-like_dom"/>
</dbReference>
<gene>
    <name evidence="3" type="ORF">METZ01_LOCUS88983</name>
</gene>
<dbReference type="Gene3D" id="1.25.40.10">
    <property type="entry name" value="Tetratricopeptide repeat domain"/>
    <property type="match status" value="1"/>
</dbReference>
<protein>
    <recommendedName>
        <fullName evidence="2">SPOR domain-containing protein</fullName>
    </recommendedName>
</protein>
<organism evidence="3">
    <name type="scientific">marine metagenome</name>
    <dbReference type="NCBI Taxonomy" id="408172"/>
    <lineage>
        <taxon>unclassified sequences</taxon>
        <taxon>metagenomes</taxon>
        <taxon>ecological metagenomes</taxon>
    </lineage>
</organism>
<dbReference type="InterPro" id="IPR011990">
    <property type="entry name" value="TPR-like_helical_dom_sf"/>
</dbReference>
<reference evidence="3" key="1">
    <citation type="submission" date="2018-05" db="EMBL/GenBank/DDBJ databases">
        <authorList>
            <person name="Lanie J.A."/>
            <person name="Ng W.-L."/>
            <person name="Kazmierczak K.M."/>
            <person name="Andrzejewski T.M."/>
            <person name="Davidsen T.M."/>
            <person name="Wayne K.J."/>
            <person name="Tettelin H."/>
            <person name="Glass J.I."/>
            <person name="Rusch D."/>
            <person name="Podicherti R."/>
            <person name="Tsui H.-C.T."/>
            <person name="Winkler M.E."/>
        </authorList>
    </citation>
    <scope>NUCLEOTIDE SEQUENCE</scope>
</reference>
<sequence>MPVLTLAQNVDMYISLLHEGNTAGVREQLPELVSKFPNDPDVMYLKALMTTDGMAALEQYSNLLDKFPESKYAPDAAIKIGEYFYARGLYTQASSYLSGVLTQYPNYPNVQRVIDLMVSSFQATGEEDSAKYYVYMYKSMFPGLDVSEYGYRDTERRAEASALNPRVMEQKHYVVQIGAFGSEANARRLKLQVSQIGYSVIVAPVETNGRKLHAVRVVGYSSKKAAEQVGRDIKKKLGIDYRVLYRPKG</sequence>
<dbReference type="InterPro" id="IPR039565">
    <property type="entry name" value="BamD-like"/>
</dbReference>
<dbReference type="AlphaFoldDB" id="A0A381V6X3"/>
<evidence type="ECO:0000259" key="2">
    <source>
        <dbReference type="PROSITE" id="PS51724"/>
    </source>
</evidence>
<feature type="domain" description="SPOR" evidence="2">
    <location>
        <begin position="167"/>
        <end position="246"/>
    </location>
</feature>
<evidence type="ECO:0000313" key="3">
    <source>
        <dbReference type="EMBL" id="SVA36129.1"/>
    </source>
</evidence>
<dbReference type="EMBL" id="UINC01008022">
    <property type="protein sequence ID" value="SVA36129.1"/>
    <property type="molecule type" value="Genomic_DNA"/>
</dbReference>
<dbReference type="Gene3D" id="3.30.70.1070">
    <property type="entry name" value="Sporulation related repeat"/>
    <property type="match status" value="1"/>
</dbReference>
<dbReference type="GO" id="GO:0042834">
    <property type="term" value="F:peptidoglycan binding"/>
    <property type="evidence" value="ECO:0007669"/>
    <property type="project" value="InterPro"/>
</dbReference>
<dbReference type="Pfam" id="PF05036">
    <property type="entry name" value="SPOR"/>
    <property type="match status" value="1"/>
</dbReference>
<evidence type="ECO:0000256" key="1">
    <source>
        <dbReference type="ARBA" id="ARBA00022729"/>
    </source>
</evidence>
<dbReference type="PROSITE" id="PS51724">
    <property type="entry name" value="SPOR"/>
    <property type="match status" value="1"/>
</dbReference>
<accession>A0A381V6X3</accession>
<dbReference type="SUPFAM" id="SSF110997">
    <property type="entry name" value="Sporulation related repeat"/>
    <property type="match status" value="1"/>
</dbReference>
<dbReference type="SUPFAM" id="SSF48452">
    <property type="entry name" value="TPR-like"/>
    <property type="match status" value="1"/>
</dbReference>
<proteinExistence type="predicted"/>
<dbReference type="Pfam" id="PF13525">
    <property type="entry name" value="YfiO"/>
    <property type="match status" value="1"/>
</dbReference>